<dbReference type="Pfam" id="PF17177">
    <property type="entry name" value="PPR_long"/>
    <property type="match status" value="1"/>
</dbReference>
<feature type="repeat" description="PPR" evidence="4">
    <location>
        <begin position="272"/>
        <end position="306"/>
    </location>
</feature>
<feature type="non-terminal residue" evidence="7">
    <location>
        <position position="1"/>
    </location>
</feature>
<comment type="similarity">
    <text evidence="1">Belongs to the PPR family. P subfamily.</text>
</comment>
<reference evidence="7 8" key="1">
    <citation type="journal article" date="2019" name="Sci. Rep.">
        <title>A high-quality genome of Eragrostis curvula grass provides insights into Poaceae evolution and supports new strategies to enhance forage quality.</title>
        <authorList>
            <person name="Carballo J."/>
            <person name="Santos B.A.C.M."/>
            <person name="Zappacosta D."/>
            <person name="Garbus I."/>
            <person name="Selva J.P."/>
            <person name="Gallo C.A."/>
            <person name="Diaz A."/>
            <person name="Albertini E."/>
            <person name="Caccamo M."/>
            <person name="Echenique V."/>
        </authorList>
    </citation>
    <scope>NUCLEOTIDE SEQUENCE [LARGE SCALE GENOMIC DNA]</scope>
    <source>
        <strain evidence="8">cv. Victoria</strain>
        <tissue evidence="7">Leaf</tissue>
    </source>
</reference>
<dbReference type="Proteomes" id="UP000324897">
    <property type="component" value="Chromosome 3"/>
</dbReference>
<feature type="repeat" description="PPR" evidence="4">
    <location>
        <begin position="413"/>
        <end position="447"/>
    </location>
</feature>
<dbReference type="AlphaFoldDB" id="A0A5J9TDB2"/>
<dbReference type="NCBIfam" id="TIGR00756">
    <property type="entry name" value="PPR"/>
    <property type="match status" value="5"/>
</dbReference>
<keyword evidence="8" id="KW-1185">Reference proteome</keyword>
<keyword evidence="2" id="KW-0677">Repeat</keyword>
<dbReference type="Pfam" id="PF01535">
    <property type="entry name" value="PPR"/>
    <property type="match status" value="2"/>
</dbReference>
<dbReference type="Pfam" id="PF13041">
    <property type="entry name" value="PPR_2"/>
    <property type="match status" value="1"/>
</dbReference>
<feature type="repeat" description="PPR" evidence="4">
    <location>
        <begin position="307"/>
        <end position="341"/>
    </location>
</feature>
<feature type="repeat" description="PPR" evidence="4">
    <location>
        <begin position="343"/>
        <end position="377"/>
    </location>
</feature>
<gene>
    <name evidence="7" type="ORF">EJB05_42841</name>
</gene>
<feature type="compositionally biased region" description="Low complexity" evidence="5">
    <location>
        <begin position="31"/>
        <end position="46"/>
    </location>
</feature>
<sequence length="654" mass="71892">GSRVPLVIDASHPQSPPTRFDQAPCAPTPTPTAISSASAGRRQAPPQRRPAPPRWELRGAHPMMRSAARSLASAANRRLAPRGLCSAAAEKPTDPCPDPADADPQLVGALCRVLSDFRGPRHDLRAALRGFEARLTPAAAASVLRRCRNLPVPSLRFFLYAAALPGFTHLSESLLILAGSLAGARLFPLLRSLLSDLPPSALSRDLFPLLFRAYARAALPDDAIRAFSSMERFGFPPTLADLHSLLFALSHNGLVEHAEAFFRELGTQFDVSAKTYTILISGWAVATKPENARKLFDEMVERGVQPDVPAYNALIDALCRGGDVALAQAQLKDMQLSGGLVPDAATYGPFLRYACTAKDARAALRVLDRMRARDLTPNVFTYNAVIRLLCELGEIDEAYNILCEMDTRGEKPDVWSYNALLSAHCKLKEVNKALRLIARMDKHSCVPDRHSYNMLLKMLISVGRIDKAIEVWDGMEKRGFHPGSATYAVMIHGLACKRGRAEEACSYFLRMVDDGIPPYQATCQVLRDRLLRLGLSDDLEMLTDRMRRSTSCTIQDLASFMCSKRGEKINSPNTDPEVSGLDIDESEWHEMGSKIDELEQSINDLKAEMGTDTPAKKPDEAKPSDSALVRDRFGVQYDVESSCDLLDVEPNAEP</sequence>
<feature type="domain" description="PROP1-like PPR" evidence="6">
    <location>
        <begin position="361"/>
        <end position="478"/>
    </location>
</feature>
<dbReference type="InterPro" id="IPR011990">
    <property type="entry name" value="TPR-like_helical_dom_sf"/>
</dbReference>
<evidence type="ECO:0000256" key="2">
    <source>
        <dbReference type="ARBA" id="ARBA00022737"/>
    </source>
</evidence>
<evidence type="ECO:0000313" key="8">
    <source>
        <dbReference type="Proteomes" id="UP000324897"/>
    </source>
</evidence>
<dbReference type="OrthoDB" id="185373at2759"/>
<feature type="region of interest" description="Disordered" evidence="5">
    <location>
        <begin position="1"/>
        <end position="57"/>
    </location>
</feature>
<name>A0A5J9TDB2_9POAL</name>
<dbReference type="PROSITE" id="PS51375">
    <property type="entry name" value="PPR"/>
    <property type="match status" value="8"/>
</dbReference>
<dbReference type="PANTHER" id="PTHR47447:SF28">
    <property type="entry name" value="PENTACOTRIPEPTIDE-REPEAT REGION OF PRORP DOMAIN-CONTAINING PROTEIN"/>
    <property type="match status" value="1"/>
</dbReference>
<protein>
    <recommendedName>
        <fullName evidence="6">PROP1-like PPR domain-containing protein</fullName>
    </recommendedName>
</protein>
<dbReference type="InterPro" id="IPR002885">
    <property type="entry name" value="PPR_rpt"/>
</dbReference>
<feature type="repeat" description="PPR" evidence="4">
    <location>
        <begin position="483"/>
        <end position="518"/>
    </location>
</feature>
<feature type="repeat" description="PPR" evidence="4">
    <location>
        <begin position="378"/>
        <end position="412"/>
    </location>
</feature>
<organism evidence="7 8">
    <name type="scientific">Eragrostis curvula</name>
    <name type="common">weeping love grass</name>
    <dbReference type="NCBI Taxonomy" id="38414"/>
    <lineage>
        <taxon>Eukaryota</taxon>
        <taxon>Viridiplantae</taxon>
        <taxon>Streptophyta</taxon>
        <taxon>Embryophyta</taxon>
        <taxon>Tracheophyta</taxon>
        <taxon>Spermatophyta</taxon>
        <taxon>Magnoliopsida</taxon>
        <taxon>Liliopsida</taxon>
        <taxon>Poales</taxon>
        <taxon>Poaceae</taxon>
        <taxon>PACMAD clade</taxon>
        <taxon>Chloridoideae</taxon>
        <taxon>Eragrostideae</taxon>
        <taxon>Eragrostidinae</taxon>
        <taxon>Eragrostis</taxon>
    </lineage>
</organism>
<dbReference type="EMBL" id="RWGY01000039">
    <property type="protein sequence ID" value="TVU09370.1"/>
    <property type="molecule type" value="Genomic_DNA"/>
</dbReference>
<keyword evidence="3" id="KW-0809">Transit peptide</keyword>
<evidence type="ECO:0000256" key="3">
    <source>
        <dbReference type="ARBA" id="ARBA00022946"/>
    </source>
</evidence>
<evidence type="ECO:0000313" key="7">
    <source>
        <dbReference type="EMBL" id="TVU09370.1"/>
    </source>
</evidence>
<feature type="repeat" description="PPR" evidence="4">
    <location>
        <begin position="448"/>
        <end position="482"/>
    </location>
</feature>
<comment type="caution">
    <text evidence="7">The sequence shown here is derived from an EMBL/GenBank/DDBJ whole genome shotgun (WGS) entry which is preliminary data.</text>
</comment>
<dbReference type="PANTHER" id="PTHR47447">
    <property type="entry name" value="OS03G0856100 PROTEIN"/>
    <property type="match status" value="1"/>
</dbReference>
<dbReference type="Gene3D" id="1.25.40.10">
    <property type="entry name" value="Tetratricopeptide repeat domain"/>
    <property type="match status" value="3"/>
</dbReference>
<accession>A0A5J9TDB2</accession>
<dbReference type="Gramene" id="TVU09370">
    <property type="protein sequence ID" value="TVU09370"/>
    <property type="gene ID" value="EJB05_42841"/>
</dbReference>
<dbReference type="InterPro" id="IPR033443">
    <property type="entry name" value="PROP1-like_PPR_dom"/>
</dbReference>
<evidence type="ECO:0000259" key="6">
    <source>
        <dbReference type="Pfam" id="PF17177"/>
    </source>
</evidence>
<feature type="region of interest" description="Disordered" evidence="5">
    <location>
        <begin position="605"/>
        <end position="629"/>
    </location>
</feature>
<feature type="repeat" description="PPR" evidence="4">
    <location>
        <begin position="203"/>
        <end position="237"/>
    </location>
</feature>
<evidence type="ECO:0000256" key="4">
    <source>
        <dbReference type="PROSITE-ProRule" id="PRU00708"/>
    </source>
</evidence>
<evidence type="ECO:0000256" key="5">
    <source>
        <dbReference type="SAM" id="MobiDB-lite"/>
    </source>
</evidence>
<evidence type="ECO:0000256" key="1">
    <source>
        <dbReference type="ARBA" id="ARBA00007626"/>
    </source>
</evidence>
<proteinExistence type="inferred from homology"/>